<evidence type="ECO:0000256" key="1">
    <source>
        <dbReference type="SAM" id="MobiDB-lite"/>
    </source>
</evidence>
<dbReference type="Proteomes" id="UP001149074">
    <property type="component" value="Unassembled WGS sequence"/>
</dbReference>
<feature type="domain" description="DMAP1-binding" evidence="2">
    <location>
        <begin position="1"/>
        <end position="98"/>
    </location>
</feature>
<dbReference type="Gene3D" id="3.40.50.12780">
    <property type="entry name" value="N-terminal domain of ligase-like"/>
    <property type="match status" value="1"/>
</dbReference>
<proteinExistence type="predicted"/>
<name>A0A9W9FGX3_9EURO</name>
<organism evidence="3 4">
    <name type="scientific">Penicillium argentinense</name>
    <dbReference type="NCBI Taxonomy" id="1131581"/>
    <lineage>
        <taxon>Eukaryota</taxon>
        <taxon>Fungi</taxon>
        <taxon>Dikarya</taxon>
        <taxon>Ascomycota</taxon>
        <taxon>Pezizomycotina</taxon>
        <taxon>Eurotiomycetes</taxon>
        <taxon>Eurotiomycetidae</taxon>
        <taxon>Eurotiales</taxon>
        <taxon>Aspergillaceae</taxon>
        <taxon>Penicillium</taxon>
    </lineage>
</organism>
<gene>
    <name evidence="3" type="ORF">N7532_006937</name>
</gene>
<evidence type="ECO:0000259" key="2">
    <source>
        <dbReference type="PROSITE" id="PS51912"/>
    </source>
</evidence>
<dbReference type="RefSeq" id="XP_056475590.1">
    <property type="nucleotide sequence ID" value="XM_056619431.1"/>
</dbReference>
<dbReference type="AlphaFoldDB" id="A0A9W9FGX3"/>
<keyword evidence="4" id="KW-1185">Reference proteome</keyword>
<accession>A0A9W9FGX3</accession>
<dbReference type="OrthoDB" id="4523419at2759"/>
<dbReference type="EMBL" id="JAPQKI010000005">
    <property type="protein sequence ID" value="KAJ5099936.1"/>
    <property type="molecule type" value="Genomic_DNA"/>
</dbReference>
<feature type="compositionally biased region" description="Polar residues" evidence="1">
    <location>
        <begin position="51"/>
        <end position="66"/>
    </location>
</feature>
<dbReference type="SUPFAM" id="SSF56801">
    <property type="entry name" value="Acetyl-CoA synthetase-like"/>
    <property type="match status" value="1"/>
</dbReference>
<dbReference type="InterPro" id="IPR000873">
    <property type="entry name" value="AMP-dep_synth/lig_dom"/>
</dbReference>
<dbReference type="Pfam" id="PF06464">
    <property type="entry name" value="DMAP_binding"/>
    <property type="match status" value="1"/>
</dbReference>
<reference evidence="3" key="1">
    <citation type="submission" date="2022-11" db="EMBL/GenBank/DDBJ databases">
        <authorList>
            <person name="Petersen C."/>
        </authorList>
    </citation>
    <scope>NUCLEOTIDE SEQUENCE</scope>
    <source>
        <strain evidence="3">IBT 30761</strain>
    </source>
</reference>
<reference evidence="3" key="2">
    <citation type="journal article" date="2023" name="IMA Fungus">
        <title>Comparative genomic study of the Penicillium genus elucidates a diverse pangenome and 15 lateral gene transfer events.</title>
        <authorList>
            <person name="Petersen C."/>
            <person name="Sorensen T."/>
            <person name="Nielsen M.R."/>
            <person name="Sondergaard T.E."/>
            <person name="Sorensen J.L."/>
            <person name="Fitzpatrick D.A."/>
            <person name="Frisvad J.C."/>
            <person name="Nielsen K.L."/>
        </authorList>
    </citation>
    <scope>NUCLEOTIDE SEQUENCE</scope>
    <source>
        <strain evidence="3">IBT 30761</strain>
    </source>
</reference>
<dbReference type="GeneID" id="81358410"/>
<sequence>MAEESPELQSALRNLDRELEEGDITEKGYQKRRTLLLSQFLGPNKPLDINSHATSSHADSFGSSQMAPPAILSVRPPTADSSQPAISSPTYAGGYEGSGGGYGYNHGVSMDLQNSSPAPTGGSYDRDSTGMLQTLDRMPSSTSHDSLFLPKPPPLGSQGQDGSRTATLMSQNYAFNPETQHEYSQPEYSQPEYAQAEYAQAEYAQPEYVDDAMGVYDPAGGVTRQSTMLDSQQGYFSDFAGQQHDDYRDSYGGGFHRYSQSGEAFSPTANMAPPFIPPSELAHGPAIQHLLPLEPRDIPFAVNDPHEKNTPMSNFDNIPAVLRHRARAHPKQPAYWVLDQKGKEIASITWDKLASRAEKVAQVIRDKSNLYRGDRVALIYRETEIIEFAVALMGCFIAGVVAVPINSLDDYQSLNLVLTSTQAHLALTTENNLKGFQRDITAQKLNWPRGVEWWKTNEFGSFHPKKKDDSLHLSYPTWPISSLLEHRQEICVEL</sequence>
<dbReference type="Pfam" id="PF00501">
    <property type="entry name" value="AMP-binding"/>
    <property type="match status" value="1"/>
</dbReference>
<evidence type="ECO:0000313" key="4">
    <source>
        <dbReference type="Proteomes" id="UP001149074"/>
    </source>
</evidence>
<comment type="caution">
    <text evidence="3">The sequence shown here is derived from an EMBL/GenBank/DDBJ whole genome shotgun (WGS) entry which is preliminary data.</text>
</comment>
<protein>
    <recommendedName>
        <fullName evidence="2">DMAP1-binding domain-containing protein</fullName>
    </recommendedName>
</protein>
<dbReference type="InterPro" id="IPR010506">
    <property type="entry name" value="DMAP1-bd"/>
</dbReference>
<evidence type="ECO:0000313" key="3">
    <source>
        <dbReference type="EMBL" id="KAJ5099936.1"/>
    </source>
</evidence>
<feature type="region of interest" description="Disordered" evidence="1">
    <location>
        <begin position="1"/>
        <end position="30"/>
    </location>
</feature>
<feature type="region of interest" description="Disordered" evidence="1">
    <location>
        <begin position="42"/>
        <end position="92"/>
    </location>
</feature>
<dbReference type="GO" id="GO:0005829">
    <property type="term" value="C:cytosol"/>
    <property type="evidence" value="ECO:0007669"/>
    <property type="project" value="TreeGrafter"/>
</dbReference>
<dbReference type="SMART" id="SM01137">
    <property type="entry name" value="DMAP_binding"/>
    <property type="match status" value="1"/>
</dbReference>
<feature type="region of interest" description="Disordered" evidence="1">
    <location>
        <begin position="106"/>
        <end position="164"/>
    </location>
</feature>
<dbReference type="PROSITE" id="PS51912">
    <property type="entry name" value="DMAP1_BIND"/>
    <property type="match status" value="1"/>
</dbReference>
<dbReference type="PANTHER" id="PTHR22754:SF32">
    <property type="entry name" value="DISCO-INTERACTING PROTEIN 2"/>
    <property type="match status" value="1"/>
</dbReference>
<dbReference type="PANTHER" id="PTHR22754">
    <property type="entry name" value="DISCO-INTERACTING PROTEIN 2 DIP2 -RELATED"/>
    <property type="match status" value="1"/>
</dbReference>
<feature type="compositionally biased region" description="Polar residues" evidence="1">
    <location>
        <begin position="79"/>
        <end position="90"/>
    </location>
</feature>
<dbReference type="InterPro" id="IPR042099">
    <property type="entry name" value="ANL_N_sf"/>
</dbReference>